<feature type="domain" description="G5" evidence="4">
    <location>
        <begin position="372"/>
        <end position="448"/>
    </location>
</feature>
<dbReference type="Gene3D" id="2.20.230.10">
    <property type="entry name" value="Resuscitation-promoting factor rpfb"/>
    <property type="match status" value="1"/>
</dbReference>
<accession>A0A1D9P531</accession>
<evidence type="ECO:0000256" key="3">
    <source>
        <dbReference type="SAM" id="SignalP"/>
    </source>
</evidence>
<dbReference type="EMBL" id="CP017831">
    <property type="protein sequence ID" value="AOZ97698.1"/>
    <property type="molecule type" value="Genomic_DNA"/>
</dbReference>
<evidence type="ECO:0000313" key="6">
    <source>
        <dbReference type="Proteomes" id="UP000179284"/>
    </source>
</evidence>
<feature type="signal peptide" evidence="3">
    <location>
        <begin position="1"/>
        <end position="25"/>
    </location>
</feature>
<dbReference type="KEGG" id="bhu:bhn_I2666"/>
<dbReference type="PANTHER" id="PTHR35788:SF1">
    <property type="entry name" value="EXPORTED PROTEIN"/>
    <property type="match status" value="1"/>
</dbReference>
<sequence length="519" mass="55633">MKKFFGGIFLLFLSILVCPAINVQASDKGTIANGVYIGNIDVSGMTIADANTTIEAYFQELNSSELTLSAGEGKTITVMASDLGITWNNTDIADEAYALGHEGNIVQRYKAMKDLERNNHKFDIEYGYNEEALQDVLAKCSKNFDQKTVNYGLKKTENGFEVTEGQTGYLVDVAESVGIIKDFIKNDWNADNTVIQLSVKEDAPKGSAEELAKVRDVLGTYTTSYRTSGAARSANVANGCAHINGSTIYPGEEFSVLDTITPFTEANGYFPAGSYLNGLVVESVGGGICQVSTTLYNAVLLAELEVTERHNHSMIVTYVEPSADAAIAESGGKNFKFVNSTDAPIYIEGYTTSDKHITFTIYGVETRDPGHKVEYKSEVLETTPASADQYVTDPSQSLGYVGTQSAHLGYKAQLWKIVTENGQEVSREVVNSSTYKMVPRIITIGTAGADESAMAKIQTAISTGDVGTIKAVAGALGAARNAQGTENEAAAAQAAQDAVDAANQQLRDQQAAEEEELQG</sequence>
<dbReference type="InterPro" id="IPR007391">
    <property type="entry name" value="Vancomycin_resist_VanW"/>
</dbReference>
<evidence type="ECO:0000313" key="5">
    <source>
        <dbReference type="EMBL" id="AOZ97698.1"/>
    </source>
</evidence>
<dbReference type="Pfam" id="PF12229">
    <property type="entry name" value="PG_binding_4"/>
    <property type="match status" value="1"/>
</dbReference>
<feature type="compositionally biased region" description="Low complexity" evidence="2">
    <location>
        <begin position="488"/>
        <end position="505"/>
    </location>
</feature>
<dbReference type="SMART" id="SM01208">
    <property type="entry name" value="G5"/>
    <property type="match status" value="1"/>
</dbReference>
<reference evidence="6" key="1">
    <citation type="submission" date="2016-10" db="EMBL/GenBank/DDBJ databases">
        <title>The complete genome sequence of the rumen bacterium Butyrivibrio hungatei MB2003.</title>
        <authorList>
            <person name="Palevich N."/>
            <person name="Kelly W.J."/>
            <person name="Leahy S.C."/>
            <person name="Altermann E."/>
            <person name="Rakonjac J."/>
            <person name="Attwood G.T."/>
        </authorList>
    </citation>
    <scope>NUCLEOTIDE SEQUENCE [LARGE SCALE GENOMIC DNA]</scope>
    <source>
        <strain evidence="6">MB2003</strain>
    </source>
</reference>
<evidence type="ECO:0000259" key="4">
    <source>
        <dbReference type="SMART" id="SM01208"/>
    </source>
</evidence>
<gene>
    <name evidence="5" type="ORF">bhn_I2666</name>
</gene>
<dbReference type="AlphaFoldDB" id="A0A1D9P531"/>
<proteinExistence type="predicted"/>
<feature type="region of interest" description="Disordered" evidence="2">
    <location>
        <begin position="488"/>
        <end position="519"/>
    </location>
</feature>
<dbReference type="OrthoDB" id="9797191at2"/>
<dbReference type="InterPro" id="IPR011098">
    <property type="entry name" value="G5_dom"/>
</dbReference>
<dbReference type="RefSeq" id="WP_071177274.1">
    <property type="nucleotide sequence ID" value="NZ_CP017831.1"/>
</dbReference>
<organism evidence="5 6">
    <name type="scientific">Butyrivibrio hungatei</name>
    <dbReference type="NCBI Taxonomy" id="185008"/>
    <lineage>
        <taxon>Bacteria</taxon>
        <taxon>Bacillati</taxon>
        <taxon>Bacillota</taxon>
        <taxon>Clostridia</taxon>
        <taxon>Lachnospirales</taxon>
        <taxon>Lachnospiraceae</taxon>
        <taxon>Butyrivibrio</taxon>
    </lineage>
</organism>
<protein>
    <submittedName>
        <fullName evidence="5">VanW-like protein</fullName>
    </submittedName>
</protein>
<dbReference type="Proteomes" id="UP000179284">
    <property type="component" value="Chromosome I"/>
</dbReference>
<dbReference type="InterPro" id="IPR052913">
    <property type="entry name" value="Glycopeptide_resist_protein"/>
</dbReference>
<feature type="chain" id="PRO_5009444083" evidence="3">
    <location>
        <begin position="26"/>
        <end position="519"/>
    </location>
</feature>
<evidence type="ECO:0000256" key="1">
    <source>
        <dbReference type="ARBA" id="ARBA00022729"/>
    </source>
</evidence>
<keyword evidence="1 3" id="KW-0732">Signal</keyword>
<dbReference type="InterPro" id="IPR022029">
    <property type="entry name" value="YoaR-like_PG-bd"/>
</dbReference>
<dbReference type="Pfam" id="PF07501">
    <property type="entry name" value="G5"/>
    <property type="match status" value="1"/>
</dbReference>
<dbReference type="PANTHER" id="PTHR35788">
    <property type="entry name" value="EXPORTED PROTEIN-RELATED"/>
    <property type="match status" value="1"/>
</dbReference>
<keyword evidence="6" id="KW-1185">Reference proteome</keyword>
<evidence type="ECO:0000256" key="2">
    <source>
        <dbReference type="SAM" id="MobiDB-lite"/>
    </source>
</evidence>
<name>A0A1D9P531_9FIRM</name>
<dbReference type="Pfam" id="PF04294">
    <property type="entry name" value="VanW"/>
    <property type="match status" value="1"/>
</dbReference>